<feature type="region of interest" description="Disordered" evidence="8">
    <location>
        <begin position="480"/>
        <end position="590"/>
    </location>
</feature>
<keyword evidence="3 9" id="KW-0812">Transmembrane</keyword>
<dbReference type="InterPro" id="IPR019358">
    <property type="entry name" value="NEMP_fam"/>
</dbReference>
<evidence type="ECO:0000256" key="6">
    <source>
        <dbReference type="ARBA" id="ARBA00023136"/>
    </source>
</evidence>
<evidence type="ECO:0000256" key="1">
    <source>
        <dbReference type="ARBA" id="ARBA00004575"/>
    </source>
</evidence>
<dbReference type="PANTHER" id="PTHR13598">
    <property type="entry name" value="AT07567P-RELATED"/>
    <property type="match status" value="1"/>
</dbReference>
<organism evidence="11 12">
    <name type="scientific">Caenorhabditis angaria</name>
    <dbReference type="NCBI Taxonomy" id="860376"/>
    <lineage>
        <taxon>Eukaryota</taxon>
        <taxon>Metazoa</taxon>
        <taxon>Ecdysozoa</taxon>
        <taxon>Nematoda</taxon>
        <taxon>Chromadorea</taxon>
        <taxon>Rhabditida</taxon>
        <taxon>Rhabditina</taxon>
        <taxon>Rhabditomorpha</taxon>
        <taxon>Rhabditoidea</taxon>
        <taxon>Rhabditidae</taxon>
        <taxon>Peloderinae</taxon>
        <taxon>Caenorhabditis</taxon>
    </lineage>
</organism>
<comment type="similarity">
    <text evidence="2">Belongs to the NEMP family.</text>
</comment>
<feature type="transmembrane region" description="Helical" evidence="9">
    <location>
        <begin position="192"/>
        <end position="213"/>
    </location>
</feature>
<evidence type="ECO:0008006" key="13">
    <source>
        <dbReference type="Google" id="ProtNLM"/>
    </source>
</evidence>
<dbReference type="Pfam" id="PF10225">
    <property type="entry name" value="NEMP"/>
    <property type="match status" value="1"/>
</dbReference>
<feature type="compositionally biased region" description="Low complexity" evidence="8">
    <location>
        <begin position="551"/>
        <end position="565"/>
    </location>
</feature>
<evidence type="ECO:0000256" key="2">
    <source>
        <dbReference type="ARBA" id="ARBA00005748"/>
    </source>
</evidence>
<feature type="compositionally biased region" description="Basic and acidic residues" evidence="8">
    <location>
        <begin position="483"/>
        <end position="530"/>
    </location>
</feature>
<name>A0A9P1IHT2_9PELO</name>
<feature type="compositionally biased region" description="Low complexity" evidence="8">
    <location>
        <begin position="531"/>
        <end position="543"/>
    </location>
</feature>
<gene>
    <name evidence="11" type="ORF">CAMP_LOCUS7917</name>
</gene>
<keyword evidence="12" id="KW-1185">Reference proteome</keyword>
<comment type="subcellular location">
    <subcellularLocation>
        <location evidence="1">Nucleus inner membrane</location>
        <topology evidence="1">Multi-pass membrane protein</topology>
        <orientation evidence="1">Nucleoplasmic side</orientation>
    </subcellularLocation>
</comment>
<dbReference type="PANTHER" id="PTHR13598:SF1">
    <property type="entry name" value="AT07567P-RELATED"/>
    <property type="match status" value="1"/>
</dbReference>
<dbReference type="EMBL" id="CANHGI010000003">
    <property type="protein sequence ID" value="CAI5445280.1"/>
    <property type="molecule type" value="Genomic_DNA"/>
</dbReference>
<keyword evidence="4 10" id="KW-0732">Signal</keyword>
<evidence type="ECO:0000313" key="12">
    <source>
        <dbReference type="Proteomes" id="UP001152747"/>
    </source>
</evidence>
<evidence type="ECO:0000256" key="9">
    <source>
        <dbReference type="SAM" id="Phobius"/>
    </source>
</evidence>
<protein>
    <recommendedName>
        <fullName evidence="13">Nuclear envelope integral membrane protein 1</fullName>
    </recommendedName>
</protein>
<keyword evidence="7" id="KW-0539">Nucleus</keyword>
<proteinExistence type="inferred from homology"/>
<feature type="transmembrane region" description="Helical" evidence="9">
    <location>
        <begin position="163"/>
        <end position="185"/>
    </location>
</feature>
<feature type="signal peptide" evidence="10">
    <location>
        <begin position="1"/>
        <end position="16"/>
    </location>
</feature>
<reference evidence="11" key="1">
    <citation type="submission" date="2022-11" db="EMBL/GenBank/DDBJ databases">
        <authorList>
            <person name="Kikuchi T."/>
        </authorList>
    </citation>
    <scope>NUCLEOTIDE SEQUENCE</scope>
    <source>
        <strain evidence="11">PS1010</strain>
    </source>
</reference>
<feature type="chain" id="PRO_5040314917" description="Nuclear envelope integral membrane protein 1" evidence="10">
    <location>
        <begin position="17"/>
        <end position="590"/>
    </location>
</feature>
<evidence type="ECO:0000256" key="3">
    <source>
        <dbReference type="ARBA" id="ARBA00022692"/>
    </source>
</evidence>
<evidence type="ECO:0000256" key="4">
    <source>
        <dbReference type="ARBA" id="ARBA00022729"/>
    </source>
</evidence>
<sequence length="590" mass="68365">MLAILVVIQIFGFLNAYNFEDCIGKPQSLAQVHKISGKLHAYSLDYFHQQRLPYGPMYAFTDVFLQTNLTDPDSYSFYQGENCSTVLAHYENDNRYFGLWKRAAMMRSHHLSPFNDTIIGVSTSLPYEISVQIWKVNIIRLSVFVGAVVLFLLASTLVRNVVFYYTSGCSFGILASLLLVAFIVWRVAPKKTIGVPILIGGWSVSLYMLHFAWSNLQSILVEYQKYVIGYFTTVLLISLAVCYKRGPPTDARSHDIAQWTLQLLALTLIYFSSQVIEVTVATTIVLLVHYFSRGYMFKGIRWYFVGLGTFWSRIFPKSRKFLTEEEYEEEGRRTTREQLDLLKQYCQNERNRPWKLAANVRSARRLARFVEGEDGHVTEDERYAHELTADLLDRNEFHEEPHSFYDNEEEEENDGEWDEVVVLRRGNSRGSTVRTVRVPSNVTTRLLSPYERANKTYNSGYERREGDYAELGDRMFPELAVSQERRPMTEVRPSRNQKEQVPRRFDREELEQVREQLRERKRQTEREEARISSARSSRRSSISTTNQPTTSRKSSSSIVSSSESGKISKKSPRKNLLPSRRRAVIESDSE</sequence>
<keyword evidence="6 9" id="KW-0472">Membrane</keyword>
<comment type="caution">
    <text evidence="11">The sequence shown here is derived from an EMBL/GenBank/DDBJ whole genome shotgun (WGS) entry which is preliminary data.</text>
</comment>
<dbReference type="AlphaFoldDB" id="A0A9P1IHT2"/>
<evidence type="ECO:0000313" key="11">
    <source>
        <dbReference type="EMBL" id="CAI5445280.1"/>
    </source>
</evidence>
<feature type="transmembrane region" description="Helical" evidence="9">
    <location>
        <begin position="138"/>
        <end position="157"/>
    </location>
</feature>
<dbReference type="Proteomes" id="UP001152747">
    <property type="component" value="Unassembled WGS sequence"/>
</dbReference>
<evidence type="ECO:0000256" key="5">
    <source>
        <dbReference type="ARBA" id="ARBA00022989"/>
    </source>
</evidence>
<keyword evidence="5 9" id="KW-1133">Transmembrane helix</keyword>
<accession>A0A9P1IHT2</accession>
<dbReference type="OrthoDB" id="509138at2759"/>
<evidence type="ECO:0000256" key="10">
    <source>
        <dbReference type="SAM" id="SignalP"/>
    </source>
</evidence>
<evidence type="ECO:0000256" key="8">
    <source>
        <dbReference type="SAM" id="MobiDB-lite"/>
    </source>
</evidence>
<evidence type="ECO:0000256" key="7">
    <source>
        <dbReference type="ARBA" id="ARBA00023242"/>
    </source>
</evidence>
<dbReference type="GO" id="GO:0005637">
    <property type="term" value="C:nuclear inner membrane"/>
    <property type="evidence" value="ECO:0007669"/>
    <property type="project" value="UniProtKB-SubCell"/>
</dbReference>
<feature type="transmembrane region" description="Helical" evidence="9">
    <location>
        <begin position="225"/>
        <end position="243"/>
    </location>
</feature>
<feature type="transmembrane region" description="Helical" evidence="9">
    <location>
        <begin position="263"/>
        <end position="288"/>
    </location>
</feature>